<proteinExistence type="predicted"/>
<dbReference type="Proteomes" id="UP000578531">
    <property type="component" value="Unassembled WGS sequence"/>
</dbReference>
<accession>A0A8H6G2Z8</accession>
<protein>
    <submittedName>
        <fullName evidence="1">Uncharacterized protein</fullName>
    </submittedName>
</protein>
<keyword evidence="2" id="KW-1185">Reference proteome</keyword>
<comment type="caution">
    <text evidence="1">The sequence shown here is derived from an EMBL/GenBank/DDBJ whole genome shotgun (WGS) entry which is preliminary data.</text>
</comment>
<name>A0A8H6G2Z8_9LECA</name>
<reference evidence="1 2" key="1">
    <citation type="journal article" date="2020" name="Genomics">
        <title>Complete, high-quality genomes from long-read metagenomic sequencing of two wolf lichen thalli reveals enigmatic genome architecture.</title>
        <authorList>
            <person name="McKenzie S.K."/>
            <person name="Walston R.F."/>
            <person name="Allen J.L."/>
        </authorList>
    </citation>
    <scope>NUCLEOTIDE SEQUENCE [LARGE SCALE GENOMIC DNA]</scope>
    <source>
        <strain evidence="1">WasteWater2</strain>
    </source>
</reference>
<sequence length="150" mass="17212">MTIAIRLFRAPLTINHPQYTPKRFPVARDLYELPNGWIGRVDKYLSLLPVQIAASVLESFYNVVIDNVRQKWIQQQQPVNSFTITWANIELEFSSATRTIPWNFVLAFAERLAHLTQRGFVGKYCIYYIHLPTGEEISIHLLIPLVAAGA</sequence>
<dbReference type="EMBL" id="JACCJC010000006">
    <property type="protein sequence ID" value="KAF6239413.1"/>
    <property type="molecule type" value="Genomic_DNA"/>
</dbReference>
<dbReference type="RefSeq" id="XP_037168700.1">
    <property type="nucleotide sequence ID" value="XM_037304607.1"/>
</dbReference>
<dbReference type="GeneID" id="59284347"/>
<evidence type="ECO:0000313" key="1">
    <source>
        <dbReference type="EMBL" id="KAF6239413.1"/>
    </source>
</evidence>
<organism evidence="1 2">
    <name type="scientific">Letharia columbiana</name>
    <dbReference type="NCBI Taxonomy" id="112416"/>
    <lineage>
        <taxon>Eukaryota</taxon>
        <taxon>Fungi</taxon>
        <taxon>Dikarya</taxon>
        <taxon>Ascomycota</taxon>
        <taxon>Pezizomycotina</taxon>
        <taxon>Lecanoromycetes</taxon>
        <taxon>OSLEUM clade</taxon>
        <taxon>Lecanoromycetidae</taxon>
        <taxon>Lecanorales</taxon>
        <taxon>Lecanorineae</taxon>
        <taxon>Parmeliaceae</taxon>
        <taxon>Letharia</taxon>
    </lineage>
</organism>
<evidence type="ECO:0000313" key="2">
    <source>
        <dbReference type="Proteomes" id="UP000578531"/>
    </source>
</evidence>
<dbReference type="AlphaFoldDB" id="A0A8H6G2Z8"/>
<gene>
    <name evidence="1" type="ORF">HO173_002675</name>
</gene>